<name>A0A5J4X575_9EUKA</name>
<sequence>MTIQITSSDGLEYLESSEDRTIVPKIKYMTLEKDSSRKFNRKSKTNDKAKALIDEMLNKQSIEQSIEQLVEQFVEQLDESTVESTDLGEILDKYHEECRVKEAQEKIEINKLLDILLSDQDKQMQEIINAPISERVKNVMIDAINYIKFERKERVNKRQKTVKVIDLSSMNDDELCVIDFDINKKLPNEEIIKIRQNIVDNMLPSNVGLVKNAH</sequence>
<protein>
    <submittedName>
        <fullName evidence="1">Uncharacterized protein</fullName>
    </submittedName>
</protein>
<evidence type="ECO:0000313" key="1">
    <source>
        <dbReference type="EMBL" id="KAA6402143.1"/>
    </source>
</evidence>
<dbReference type="AlphaFoldDB" id="A0A5J4X575"/>
<proteinExistence type="predicted"/>
<organism evidence="1 2">
    <name type="scientific">Streblomastix strix</name>
    <dbReference type="NCBI Taxonomy" id="222440"/>
    <lineage>
        <taxon>Eukaryota</taxon>
        <taxon>Metamonada</taxon>
        <taxon>Preaxostyla</taxon>
        <taxon>Oxymonadida</taxon>
        <taxon>Streblomastigidae</taxon>
        <taxon>Streblomastix</taxon>
    </lineage>
</organism>
<dbReference type="Proteomes" id="UP000324800">
    <property type="component" value="Unassembled WGS sequence"/>
</dbReference>
<reference evidence="1 2" key="1">
    <citation type="submission" date="2019-03" db="EMBL/GenBank/DDBJ databases">
        <title>Single cell metagenomics reveals metabolic interactions within the superorganism composed of flagellate Streblomastix strix and complex community of Bacteroidetes bacteria on its surface.</title>
        <authorList>
            <person name="Treitli S.C."/>
            <person name="Kolisko M."/>
            <person name="Husnik F."/>
            <person name="Keeling P."/>
            <person name="Hampl V."/>
        </authorList>
    </citation>
    <scope>NUCLEOTIDE SEQUENCE [LARGE SCALE GENOMIC DNA]</scope>
    <source>
        <strain evidence="1">ST1C</strain>
    </source>
</reference>
<comment type="caution">
    <text evidence="1">The sequence shown here is derived from an EMBL/GenBank/DDBJ whole genome shotgun (WGS) entry which is preliminary data.</text>
</comment>
<accession>A0A5J4X575</accession>
<gene>
    <name evidence="1" type="ORF">EZS28_002331</name>
</gene>
<evidence type="ECO:0000313" key="2">
    <source>
        <dbReference type="Proteomes" id="UP000324800"/>
    </source>
</evidence>
<dbReference type="EMBL" id="SNRW01000280">
    <property type="protein sequence ID" value="KAA6402143.1"/>
    <property type="molecule type" value="Genomic_DNA"/>
</dbReference>